<organism evidence="2 3">
    <name type="scientific">Paenibacillus pasadenensis</name>
    <dbReference type="NCBI Taxonomy" id="217090"/>
    <lineage>
        <taxon>Bacteria</taxon>
        <taxon>Bacillati</taxon>
        <taxon>Bacillota</taxon>
        <taxon>Bacilli</taxon>
        <taxon>Bacillales</taxon>
        <taxon>Paenibacillaceae</taxon>
        <taxon>Paenibacillus</taxon>
    </lineage>
</organism>
<dbReference type="RefSeq" id="WP_101807989.1">
    <property type="nucleotide sequence ID" value="NZ_NFEZ01000003.1"/>
</dbReference>
<feature type="region of interest" description="Disordered" evidence="1">
    <location>
        <begin position="241"/>
        <end position="263"/>
    </location>
</feature>
<evidence type="ECO:0000256" key="1">
    <source>
        <dbReference type="SAM" id="MobiDB-lite"/>
    </source>
</evidence>
<sequence>MTPSSLFLLALFALLVLSLVSARTKTRRSAERPLSSSKNPRRNAVAEAARETAGWLDLGALPDAPLQATAAKLDKALPASYVEQLRQRYLTEHPDCSPERFELLLLELKRYFVLCSLLRTVPMFGDEVDGVWHEMLMYTREYERFGKELIGGPLHHAPAAESVPDPGGRAWFDLAYAALFRFHAFAPVAWGAFFRHPLNAKRLERLQDAEPRELRSELFRPEADERLVSYMLDKLRRQAADAREARSADRSDSPGRLSGSSYADPGYGAMLGGALLMSSMGGSFDEQMERHLPEAERERSQSGCSASGCAGGDSFDERGSGSSDSGGDGSSDGGSSSSCSSSSCSSSSCSSSSCGGGD</sequence>
<feature type="compositionally biased region" description="Low complexity" evidence="1">
    <location>
        <begin position="333"/>
        <end position="358"/>
    </location>
</feature>
<feature type="region of interest" description="Disordered" evidence="1">
    <location>
        <begin position="284"/>
        <end position="358"/>
    </location>
</feature>
<name>A0A2N5N9N5_9BACL</name>
<proteinExistence type="predicted"/>
<accession>A0A2N5N9N5</accession>
<dbReference type="AlphaFoldDB" id="A0A2N5N9N5"/>
<evidence type="ECO:0000313" key="3">
    <source>
        <dbReference type="Proteomes" id="UP000234789"/>
    </source>
</evidence>
<dbReference type="Proteomes" id="UP000234789">
    <property type="component" value="Unassembled WGS sequence"/>
</dbReference>
<gene>
    <name evidence="2" type="ORF">B8V81_1285</name>
</gene>
<evidence type="ECO:0000313" key="2">
    <source>
        <dbReference type="EMBL" id="PLT47061.1"/>
    </source>
</evidence>
<protein>
    <submittedName>
        <fullName evidence="2">Uncharacterized protein</fullName>
    </submittedName>
</protein>
<reference evidence="2 3" key="1">
    <citation type="submission" date="2017-05" db="EMBL/GenBank/DDBJ databases">
        <title>Functional genome analysis of Paenibacillus pasadenensis strain R16: insights on endophytic life style and antifungal activity.</title>
        <authorList>
            <person name="Passera A."/>
            <person name="Marcolungo L."/>
            <person name="Casati P."/>
            <person name="Brasca M."/>
            <person name="Quaglino F."/>
            <person name="Delledonne M."/>
        </authorList>
    </citation>
    <scope>NUCLEOTIDE SEQUENCE [LARGE SCALE GENOMIC DNA]</scope>
    <source>
        <strain evidence="2 3">R16</strain>
    </source>
</reference>
<feature type="compositionally biased region" description="Basic and acidic residues" evidence="1">
    <location>
        <begin position="241"/>
        <end position="253"/>
    </location>
</feature>
<dbReference type="EMBL" id="NFEZ01000003">
    <property type="protein sequence ID" value="PLT47061.1"/>
    <property type="molecule type" value="Genomic_DNA"/>
</dbReference>
<comment type="caution">
    <text evidence="2">The sequence shown here is derived from an EMBL/GenBank/DDBJ whole genome shotgun (WGS) entry which is preliminary data.</text>
</comment>
<keyword evidence="3" id="KW-1185">Reference proteome</keyword>
<feature type="compositionally biased region" description="Basic and acidic residues" evidence="1">
    <location>
        <begin position="287"/>
        <end position="300"/>
    </location>
</feature>